<evidence type="ECO:0000256" key="3">
    <source>
        <dbReference type="ARBA" id="ARBA00022989"/>
    </source>
</evidence>
<keyword evidence="2 5" id="KW-0812">Transmembrane</keyword>
<dbReference type="GO" id="GO:0016020">
    <property type="term" value="C:membrane"/>
    <property type="evidence" value="ECO:0007669"/>
    <property type="project" value="UniProtKB-SubCell"/>
</dbReference>
<keyword evidence="6" id="KW-0489">Methyltransferase</keyword>
<dbReference type="HOGENOM" id="CLU_065200_1_1_7"/>
<comment type="subcellular location">
    <subcellularLocation>
        <location evidence="1">Membrane</location>
        <topology evidence="1">Multi-pass membrane protein</topology>
    </subcellularLocation>
</comment>
<dbReference type="GO" id="GO:0004671">
    <property type="term" value="F:protein C-terminal S-isoprenylcysteine carboxyl O-methyltransferase activity"/>
    <property type="evidence" value="ECO:0007669"/>
    <property type="project" value="InterPro"/>
</dbReference>
<dbReference type="RefSeq" id="WP_013259286.1">
    <property type="nucleotide sequence ID" value="NC_014365.1"/>
</dbReference>
<reference evidence="6 7" key="1">
    <citation type="journal article" date="2010" name="Stand. Genomic Sci.">
        <title>Complete genome sequence of Desulfarculus baarsii type strain (2st14).</title>
        <authorList>
            <person name="Sun H."/>
            <person name="Spring S."/>
            <person name="Lapidus A."/>
            <person name="Davenport K."/>
            <person name="Del Rio T.G."/>
            <person name="Tice H."/>
            <person name="Nolan M."/>
            <person name="Copeland A."/>
            <person name="Cheng J.F."/>
            <person name="Lucas S."/>
            <person name="Tapia R."/>
            <person name="Goodwin L."/>
            <person name="Pitluck S."/>
            <person name="Ivanova N."/>
            <person name="Pagani I."/>
            <person name="Mavromatis K."/>
            <person name="Ovchinnikova G."/>
            <person name="Pati A."/>
            <person name="Chen A."/>
            <person name="Palaniappan K."/>
            <person name="Hauser L."/>
            <person name="Chang Y.J."/>
            <person name="Jeffries C.D."/>
            <person name="Detter J.C."/>
            <person name="Han C."/>
            <person name="Rohde M."/>
            <person name="Brambilla E."/>
            <person name="Goker M."/>
            <person name="Woyke T."/>
            <person name="Bristow J."/>
            <person name="Eisen J.A."/>
            <person name="Markowitz V."/>
            <person name="Hugenholtz P."/>
            <person name="Kyrpides N.C."/>
            <person name="Klenk H.P."/>
            <person name="Land M."/>
        </authorList>
    </citation>
    <scope>NUCLEOTIDE SEQUENCE [LARGE SCALE GENOMIC DNA]</scope>
    <source>
        <strain evidence="7">ATCC 33931 / DSM 2075 / LMG 7858 / VKM B-1802 / 2st14</strain>
    </source>
</reference>
<dbReference type="eggNOG" id="COG2020">
    <property type="taxonomic scope" value="Bacteria"/>
</dbReference>
<evidence type="ECO:0000313" key="7">
    <source>
        <dbReference type="Proteomes" id="UP000009047"/>
    </source>
</evidence>
<proteinExistence type="predicted"/>
<dbReference type="STRING" id="644282.Deba_2487"/>
<dbReference type="AlphaFoldDB" id="E1QJV4"/>
<dbReference type="PANTHER" id="PTHR43847">
    <property type="entry name" value="BLL3993 PROTEIN"/>
    <property type="match status" value="1"/>
</dbReference>
<dbReference type="EMBL" id="CP002085">
    <property type="protein sequence ID" value="ADK85847.1"/>
    <property type="molecule type" value="Genomic_DNA"/>
</dbReference>
<feature type="transmembrane region" description="Helical" evidence="5">
    <location>
        <begin position="132"/>
        <end position="162"/>
    </location>
</feature>
<organism evidence="6 7">
    <name type="scientific">Desulfarculus baarsii (strain ATCC 33931 / DSM 2075 / LMG 7858 / VKM B-1802 / 2st14)</name>
    <dbReference type="NCBI Taxonomy" id="644282"/>
    <lineage>
        <taxon>Bacteria</taxon>
        <taxon>Pseudomonadati</taxon>
        <taxon>Thermodesulfobacteriota</taxon>
        <taxon>Desulfarculia</taxon>
        <taxon>Desulfarculales</taxon>
        <taxon>Desulfarculaceae</taxon>
        <taxon>Desulfarculus</taxon>
    </lineage>
</organism>
<gene>
    <name evidence="6" type="ordered locus">Deba_2487</name>
</gene>
<dbReference type="InterPro" id="IPR007269">
    <property type="entry name" value="ICMT_MeTrfase"/>
</dbReference>
<keyword evidence="4 5" id="KW-0472">Membrane</keyword>
<evidence type="ECO:0000256" key="4">
    <source>
        <dbReference type="ARBA" id="ARBA00023136"/>
    </source>
</evidence>
<dbReference type="Proteomes" id="UP000009047">
    <property type="component" value="Chromosome"/>
</dbReference>
<feature type="transmembrane region" description="Helical" evidence="5">
    <location>
        <begin position="44"/>
        <end position="65"/>
    </location>
</feature>
<keyword evidence="7" id="KW-1185">Reference proteome</keyword>
<keyword evidence="6" id="KW-0808">Transferase</keyword>
<dbReference type="NCBIfam" id="NF040696">
    <property type="entry name" value="isopcys_mtase"/>
    <property type="match status" value="1"/>
</dbReference>
<sequence length="196" mass="22651">MDELFFRIALGVLLVAYTMIRLPHARTYKGVKKIKTEGQKRERLLVGLATVGTFILPLVWVFTGWFAALDIGLGDEIRIFGILLAVLSLVFFHWVHKILGQNWSPVLEIGEGHTIITQGPYKLIRHPMYTQVWLWVIAQFLIASNWVIGLTGVIAWSILYFVRAPREEAMLIDEFGDQYRDYIKQTGRVLPKIRRR</sequence>
<keyword evidence="3 5" id="KW-1133">Transmembrane helix</keyword>
<feature type="transmembrane region" description="Helical" evidence="5">
    <location>
        <begin position="6"/>
        <end position="23"/>
    </location>
</feature>
<dbReference type="Gene3D" id="1.20.120.1630">
    <property type="match status" value="1"/>
</dbReference>
<evidence type="ECO:0000313" key="6">
    <source>
        <dbReference type="EMBL" id="ADK85847.1"/>
    </source>
</evidence>
<dbReference type="PANTHER" id="PTHR43847:SF1">
    <property type="entry name" value="BLL3993 PROTEIN"/>
    <property type="match status" value="1"/>
</dbReference>
<dbReference type="InterPro" id="IPR054851">
    <property type="entry name" value="Isoprenylcys_mtase"/>
</dbReference>
<dbReference type="InterPro" id="IPR052527">
    <property type="entry name" value="Metal_cation-efflux_comp"/>
</dbReference>
<dbReference type="Pfam" id="PF04140">
    <property type="entry name" value="ICMT"/>
    <property type="match status" value="1"/>
</dbReference>
<protein>
    <submittedName>
        <fullName evidence="6">Isoprenylcysteine carboxyl methyltransferase</fullName>
    </submittedName>
</protein>
<name>E1QJV4_DESB2</name>
<accession>E1QJV4</accession>
<dbReference type="KEGG" id="dbr:Deba_2487"/>
<evidence type="ECO:0000256" key="2">
    <source>
        <dbReference type="ARBA" id="ARBA00022692"/>
    </source>
</evidence>
<feature type="transmembrane region" description="Helical" evidence="5">
    <location>
        <begin position="77"/>
        <end position="95"/>
    </location>
</feature>
<evidence type="ECO:0000256" key="5">
    <source>
        <dbReference type="SAM" id="Phobius"/>
    </source>
</evidence>
<dbReference type="GO" id="GO:0032259">
    <property type="term" value="P:methylation"/>
    <property type="evidence" value="ECO:0007669"/>
    <property type="project" value="UniProtKB-KW"/>
</dbReference>
<evidence type="ECO:0000256" key="1">
    <source>
        <dbReference type="ARBA" id="ARBA00004141"/>
    </source>
</evidence>